<dbReference type="EMBL" id="VIFY01000009">
    <property type="protein sequence ID" value="TQB76437.1"/>
    <property type="molecule type" value="Genomic_DNA"/>
</dbReference>
<evidence type="ECO:0000313" key="2">
    <source>
        <dbReference type="Proteomes" id="UP000319663"/>
    </source>
</evidence>
<proteinExistence type="predicted"/>
<reference evidence="1 2" key="1">
    <citation type="submission" date="2019-06" db="EMBL/GenBank/DDBJ databases">
        <title>Wine fermentation using esterase from Monascus purpureus.</title>
        <authorList>
            <person name="Geng C."/>
            <person name="Zhang Y."/>
        </authorList>
    </citation>
    <scope>NUCLEOTIDE SEQUENCE [LARGE SCALE GENOMIC DNA]</scope>
    <source>
        <strain evidence="1">HQ1</strain>
    </source>
</reference>
<dbReference type="Proteomes" id="UP000319663">
    <property type="component" value="Unassembled WGS sequence"/>
</dbReference>
<sequence>MSSAALLTYQSVLQSRLRFEQLLLVISYLLTTYDLSYKLRNSNQIHDILRRPEVEDRKNDEAWDILCRAVTNVHEGRLSRKDARDKLRWLLWKIQQISRDPIDEFVLGNEPQEGPKLGWRFNITLLGISVAVPPCVPDFPDDLTDLTPEQLKTMESDLNRSDLFRDDPLDGRRLEDALESLWHILQDSQRLQSILSGSEPLPHEEAGSYSHFHPIGHRG</sequence>
<accession>A0A507R1L0</accession>
<gene>
    <name evidence="1" type="ORF">MPDQ_007844</name>
</gene>
<dbReference type="AlphaFoldDB" id="A0A507R1L0"/>
<name>A0A507R1L0_MONPU</name>
<organism evidence="1 2">
    <name type="scientific">Monascus purpureus</name>
    <name type="common">Red mold</name>
    <name type="synonym">Monascus anka</name>
    <dbReference type="NCBI Taxonomy" id="5098"/>
    <lineage>
        <taxon>Eukaryota</taxon>
        <taxon>Fungi</taxon>
        <taxon>Dikarya</taxon>
        <taxon>Ascomycota</taxon>
        <taxon>Pezizomycotina</taxon>
        <taxon>Eurotiomycetes</taxon>
        <taxon>Eurotiomycetidae</taxon>
        <taxon>Eurotiales</taxon>
        <taxon>Aspergillaceae</taxon>
        <taxon>Monascus</taxon>
    </lineage>
</organism>
<protein>
    <submittedName>
        <fullName evidence="1">Uncharacterized protein</fullName>
    </submittedName>
</protein>
<comment type="caution">
    <text evidence="1">The sequence shown here is derived from an EMBL/GenBank/DDBJ whole genome shotgun (WGS) entry which is preliminary data.</text>
</comment>
<evidence type="ECO:0000313" key="1">
    <source>
        <dbReference type="EMBL" id="TQB76437.1"/>
    </source>
</evidence>
<keyword evidence="2" id="KW-1185">Reference proteome</keyword>